<organism evidence="1 2">
    <name type="scientific">Paenibacillus solani</name>
    <dbReference type="NCBI Taxonomy" id="1705565"/>
    <lineage>
        <taxon>Bacteria</taxon>
        <taxon>Bacillati</taxon>
        <taxon>Bacillota</taxon>
        <taxon>Bacilli</taxon>
        <taxon>Bacillales</taxon>
        <taxon>Paenibacillaceae</taxon>
        <taxon>Paenibacillus</taxon>
    </lineage>
</organism>
<dbReference type="RefSeq" id="WP_054401923.1">
    <property type="nucleotide sequence ID" value="NZ_LIUT01000001.1"/>
</dbReference>
<evidence type="ECO:0000313" key="1">
    <source>
        <dbReference type="EMBL" id="KOR88942.1"/>
    </source>
</evidence>
<accession>A0A0M1P3H2</accession>
<dbReference type="Gene3D" id="3.40.50.300">
    <property type="entry name" value="P-loop containing nucleotide triphosphate hydrolases"/>
    <property type="match status" value="1"/>
</dbReference>
<dbReference type="PATRIC" id="fig|1705565.3.peg.3321"/>
<name>A0A0M1P3H2_9BACL</name>
<sequence length="289" mass="31741">MSLIAVWSPLSSGSGSTMLASSLPIVLAMEYQVKVLISHGGCAGERVEQAFAFKQESLDYITAFQDTGMDALERLKISGRLNPENVRNYTLPLLSDRLDLLRGPKLYTAQEIETERMKEKEAHANLMSSVLESSKRSYDVTVADAGNGVPGAVDRAILQAADLVVVGLSQNLHKLEKELEQQRLPHELRDKPCLYMIGRYDRESNCTLQNMKRRFGLKTMVLGVPYSSGMTDAWNTRSVMSYIQRSRGGTDAKRVNSMYYAIRNVADAAAEHLGLPTGGSKAGGLHALG</sequence>
<keyword evidence="2" id="KW-1185">Reference proteome</keyword>
<evidence type="ECO:0000313" key="2">
    <source>
        <dbReference type="Proteomes" id="UP000036932"/>
    </source>
</evidence>
<dbReference type="AlphaFoldDB" id="A0A0M1P3H2"/>
<comment type="caution">
    <text evidence="1">The sequence shown here is derived from an EMBL/GenBank/DDBJ whole genome shotgun (WGS) entry which is preliminary data.</text>
</comment>
<dbReference type="OrthoDB" id="2842408at2"/>
<reference evidence="2" key="1">
    <citation type="submission" date="2015-08" db="EMBL/GenBank/DDBJ databases">
        <title>Genome sequencing project for genomic taxonomy and phylogenomics of Bacillus-like bacteria.</title>
        <authorList>
            <person name="Liu B."/>
            <person name="Wang J."/>
            <person name="Zhu Y."/>
            <person name="Liu G."/>
            <person name="Chen Q."/>
            <person name="Chen Z."/>
            <person name="Lan J."/>
            <person name="Che J."/>
            <person name="Ge C."/>
            <person name="Shi H."/>
            <person name="Pan Z."/>
            <person name="Liu X."/>
        </authorList>
    </citation>
    <scope>NUCLEOTIDE SEQUENCE [LARGE SCALE GENOMIC DNA]</scope>
    <source>
        <strain evidence="2">FJAT-22460</strain>
    </source>
</reference>
<proteinExistence type="predicted"/>
<dbReference type="SUPFAM" id="SSF52540">
    <property type="entry name" value="P-loop containing nucleoside triphosphate hydrolases"/>
    <property type="match status" value="1"/>
</dbReference>
<dbReference type="InterPro" id="IPR027417">
    <property type="entry name" value="P-loop_NTPase"/>
</dbReference>
<dbReference type="EMBL" id="LIUT01000001">
    <property type="protein sequence ID" value="KOR88942.1"/>
    <property type="molecule type" value="Genomic_DNA"/>
</dbReference>
<dbReference type="Proteomes" id="UP000036932">
    <property type="component" value="Unassembled WGS sequence"/>
</dbReference>
<protein>
    <submittedName>
        <fullName evidence="1">Uncharacterized protein</fullName>
    </submittedName>
</protein>
<gene>
    <name evidence="1" type="ORF">AM231_07030</name>
</gene>